<sequence>MSYVLKRRVFYRASPISKPIELNGVFTESGLLISHLRYLYQHRFKSQSWHERSTFSINLLLKYIACQQTKFSSSTELLREFVSALLNGTIDYDKDDTGLWWKPRRIEDTNVILGHINSYCDYLDQLNGTELPKINPMRLATKAEERMLWCAYYRRSSKCFLNHLMNVPMKRALHVRSIQTMQRHVISTEPAHRFPESQINCLFYQGFKNAAGKLDYGSILLTWLMHYGGLRLSECFHIFINDISIDKKTGASIISVFHPSDGSSPKQGFRNRKDYLQSVFRLLPRNEYLRSQKLHSGWKNPLLTSKNLSFDILFFPPSKAIEFTKLLQIYLATQPRGFHPFLFSNTQGLPETKKNFIQKYTRAISRIGMSVGKSEGTTPHAHRHAYGYRLREAGFDQLTIQKAMHHKSPESCLVYIAPSDNDVRQWMQQYED</sequence>
<dbReference type="STRING" id="1219065.VPR01S_04_02730"/>
<dbReference type="NCBIfam" id="NF040693">
    <property type="entry name" value="recomb_GmtY"/>
    <property type="match status" value="1"/>
</dbReference>
<evidence type="ECO:0000259" key="2">
    <source>
        <dbReference type="PROSITE" id="PS51898"/>
    </source>
</evidence>
<dbReference type="InterPro" id="IPR013762">
    <property type="entry name" value="Integrase-like_cat_sf"/>
</dbReference>
<dbReference type="EMBL" id="BATJ01000004">
    <property type="protein sequence ID" value="GAD66669.1"/>
    <property type="molecule type" value="Genomic_DNA"/>
</dbReference>
<evidence type="ECO:0000313" key="4">
    <source>
        <dbReference type="Proteomes" id="UP000016570"/>
    </source>
</evidence>
<dbReference type="Pfam" id="PF00589">
    <property type="entry name" value="Phage_integrase"/>
    <property type="match status" value="1"/>
</dbReference>
<dbReference type="RefSeq" id="WP_021704647.1">
    <property type="nucleotide sequence ID" value="NZ_BATJ01000004.1"/>
</dbReference>
<dbReference type="GO" id="GO:0015074">
    <property type="term" value="P:DNA integration"/>
    <property type="evidence" value="ECO:0007669"/>
    <property type="project" value="InterPro"/>
</dbReference>
<reference evidence="3 4" key="1">
    <citation type="submission" date="2013-09" db="EMBL/GenBank/DDBJ databases">
        <title>Whole genome shotgun sequence of Vibrio proteolyticus NBRC 13287.</title>
        <authorList>
            <person name="Isaki S."/>
            <person name="Hosoyama A."/>
            <person name="Numata M."/>
            <person name="Hashimoto M."/>
            <person name="Hosoyama Y."/>
            <person name="Tsuchikane K."/>
            <person name="Noguchi M."/>
            <person name="Hirakata S."/>
            <person name="Ichikawa N."/>
            <person name="Ohji S."/>
            <person name="Yamazoe A."/>
            <person name="Fujita N."/>
        </authorList>
    </citation>
    <scope>NUCLEOTIDE SEQUENCE [LARGE SCALE GENOMIC DNA]</scope>
    <source>
        <strain evidence="3 4">NBRC 13287</strain>
    </source>
</reference>
<dbReference type="InterPro" id="IPR011010">
    <property type="entry name" value="DNA_brk_join_enz"/>
</dbReference>
<dbReference type="eggNOG" id="COG0582">
    <property type="taxonomic scope" value="Bacteria"/>
</dbReference>
<dbReference type="InterPro" id="IPR002104">
    <property type="entry name" value="Integrase_catalytic"/>
</dbReference>
<dbReference type="AlphaFoldDB" id="U3BA22"/>
<comment type="caution">
    <text evidence="3">The sequence shown here is derived from an EMBL/GenBank/DDBJ whole genome shotgun (WGS) entry which is preliminary data.</text>
</comment>
<evidence type="ECO:0000313" key="3">
    <source>
        <dbReference type="EMBL" id="GAD66669.1"/>
    </source>
</evidence>
<dbReference type="Gene3D" id="1.10.443.10">
    <property type="entry name" value="Intergrase catalytic core"/>
    <property type="match status" value="1"/>
</dbReference>
<accession>U3BA22</accession>
<dbReference type="PROSITE" id="PS51898">
    <property type="entry name" value="TYR_RECOMBINASE"/>
    <property type="match status" value="1"/>
</dbReference>
<organism evidence="3 4">
    <name type="scientific">Vibrio proteolyticus NBRC 13287</name>
    <dbReference type="NCBI Taxonomy" id="1219065"/>
    <lineage>
        <taxon>Bacteria</taxon>
        <taxon>Pseudomonadati</taxon>
        <taxon>Pseudomonadota</taxon>
        <taxon>Gammaproteobacteria</taxon>
        <taxon>Vibrionales</taxon>
        <taxon>Vibrionaceae</taxon>
        <taxon>Vibrio</taxon>
    </lineage>
</organism>
<dbReference type="SUPFAM" id="SSF56349">
    <property type="entry name" value="DNA breaking-rejoining enzymes"/>
    <property type="match status" value="1"/>
</dbReference>
<keyword evidence="1" id="KW-0233">DNA recombination</keyword>
<protein>
    <recommendedName>
        <fullName evidence="2">Tyr recombinase domain-containing protein</fullName>
    </recommendedName>
</protein>
<dbReference type="GO" id="GO:0003677">
    <property type="term" value="F:DNA binding"/>
    <property type="evidence" value="ECO:0007669"/>
    <property type="project" value="InterPro"/>
</dbReference>
<dbReference type="Proteomes" id="UP000016570">
    <property type="component" value="Unassembled WGS sequence"/>
</dbReference>
<evidence type="ECO:0000256" key="1">
    <source>
        <dbReference type="ARBA" id="ARBA00023172"/>
    </source>
</evidence>
<gene>
    <name evidence="3" type="ORF">VPR01S_04_02730</name>
</gene>
<dbReference type="GO" id="GO:0006310">
    <property type="term" value="P:DNA recombination"/>
    <property type="evidence" value="ECO:0007669"/>
    <property type="project" value="UniProtKB-KW"/>
</dbReference>
<name>U3BA22_VIBPR</name>
<dbReference type="CDD" id="cd00397">
    <property type="entry name" value="DNA_BRE_C"/>
    <property type="match status" value="1"/>
</dbReference>
<feature type="domain" description="Tyr recombinase" evidence="2">
    <location>
        <begin position="189"/>
        <end position="428"/>
    </location>
</feature>
<keyword evidence="4" id="KW-1185">Reference proteome</keyword>
<proteinExistence type="predicted"/>